<evidence type="ECO:0000256" key="10">
    <source>
        <dbReference type="PROSITE-ProRule" id="PRU01360"/>
    </source>
</evidence>
<dbReference type="InterPro" id="IPR039426">
    <property type="entry name" value="TonB-dep_rcpt-like"/>
</dbReference>
<gene>
    <name evidence="14" type="ORF">GM672_00690</name>
</gene>
<evidence type="ECO:0000256" key="5">
    <source>
        <dbReference type="ARBA" id="ARBA00022692"/>
    </source>
</evidence>
<evidence type="ECO:0000256" key="1">
    <source>
        <dbReference type="ARBA" id="ARBA00004571"/>
    </source>
</evidence>
<dbReference type="SUPFAM" id="SSF56935">
    <property type="entry name" value="Porins"/>
    <property type="match status" value="1"/>
</dbReference>
<sequence>MTPPPATASSAHYWDSRHGGVPNFWERTVKLNKLAQLLALIGVAGPAIAQEAPAPQMQRVEITGSSIKRIAKEGALPVQTITFDTIRKAGITDTAQLMRLISANGTGADNMTSGNNVFGADADRVSGGASFASLRGLGPNATLVLLNGRRLGNHGGSGKAVDLNAIPLGAVARVEILKDGASAIYGTDAIGGVVNFILRTDYKGLEASTTLNATEAGGGMERSYSLLGGLGDLQADGWNVMASVTHDVNDKLESRQRRFANGFQPERGLSPDTTGTPYANILTGAGTALGTGFKMPGDATTYLQAGLLSLQGKCDSVPGMSQYQTDLWKDVTSPTRTRYSCAYDYGGDYVIGFPVERTTAVSRGTFKIDDNHRVFAEFLGSRTEATAELTPLQISTSLANGNAYPVNGPYYQDLSAYIPSYDRSKPIIYKWRTTPWGNRTQYNEAESYRGLLAAEGTLAGKYDYKVGLSRSISTTQTDLVDGYGYTDKIYAALASGIVNPWAAPGQAQTQQAMDLIESTKYRGAFQHGRTTMTQLDGSVSGEVFNLPAGAVSMAAGFDLRKETYSFGQDVDATKILLSPGNANLDQATRYVRAVYAEALVPVLKDLEVQLAIRRDNYSLIGATTNPKVAFRYQPLQTLLFRGSAGKGFLAPSFNQLYAGRLSQELPNGIIDQQGCAANPGNPAYCAIERLDYNTGGNPSLRPETSKQGTLGIVAEPFRNFSVSLDWWAINIKDRILNRTPQVVLNNYQYLPQYIVRAPDGTIDHVEAGWINAAGLKTRGIDIGLRYDGKVDGYTYAAVLDGTYLDSFKFAEFEGQPYKEQVSQFSTRDIYLRWKHTASLTVGKGNWSALLMQRYASGYNDQLPNGGKGTPPAGFDPRVKHYTKHDVSLTYTGFPKTTITVGIQNLFDTDPPFTAHNVDEVVGAGWDPRVADPRGRALSFNLKYKFF</sequence>
<evidence type="ECO:0000256" key="8">
    <source>
        <dbReference type="ARBA" id="ARBA00023170"/>
    </source>
</evidence>
<comment type="caution">
    <text evidence="14">The sequence shown here is derived from an EMBL/GenBank/DDBJ whole genome shotgun (WGS) entry which is preliminary data.</text>
</comment>
<dbReference type="Pfam" id="PF07715">
    <property type="entry name" value="Plug"/>
    <property type="match status" value="1"/>
</dbReference>
<dbReference type="OrthoDB" id="8530571at2"/>
<dbReference type="InterPro" id="IPR000531">
    <property type="entry name" value="Beta-barrel_TonB"/>
</dbReference>
<dbReference type="Proteomes" id="UP000430634">
    <property type="component" value="Unassembled WGS sequence"/>
</dbReference>
<keyword evidence="6 11" id="KW-0798">TonB box</keyword>
<comment type="similarity">
    <text evidence="2 10 11">Belongs to the TonB-dependent receptor family.</text>
</comment>
<dbReference type="AlphaFoldDB" id="A0A6I3SQ85"/>
<keyword evidence="3 10" id="KW-0813">Transport</keyword>
<keyword evidence="4 10" id="KW-1134">Transmembrane beta strand</keyword>
<keyword evidence="5 10" id="KW-0812">Transmembrane</keyword>
<evidence type="ECO:0000256" key="11">
    <source>
        <dbReference type="RuleBase" id="RU003357"/>
    </source>
</evidence>
<organism evidence="14 15">
    <name type="scientific">Pseudoduganella buxea</name>
    <dbReference type="NCBI Taxonomy" id="1949069"/>
    <lineage>
        <taxon>Bacteria</taxon>
        <taxon>Pseudomonadati</taxon>
        <taxon>Pseudomonadota</taxon>
        <taxon>Betaproteobacteria</taxon>
        <taxon>Burkholderiales</taxon>
        <taxon>Oxalobacteraceae</taxon>
        <taxon>Telluria group</taxon>
        <taxon>Pseudoduganella</taxon>
    </lineage>
</organism>
<evidence type="ECO:0000256" key="2">
    <source>
        <dbReference type="ARBA" id="ARBA00009810"/>
    </source>
</evidence>
<evidence type="ECO:0000256" key="3">
    <source>
        <dbReference type="ARBA" id="ARBA00022448"/>
    </source>
</evidence>
<protein>
    <submittedName>
        <fullName evidence="14">TonB-dependent receptor</fullName>
    </submittedName>
</protein>
<name>A0A6I3SQ85_9BURK</name>
<dbReference type="PROSITE" id="PS52016">
    <property type="entry name" value="TONB_DEPENDENT_REC_3"/>
    <property type="match status" value="1"/>
</dbReference>
<dbReference type="Gene3D" id="2.170.130.10">
    <property type="entry name" value="TonB-dependent receptor, plug domain"/>
    <property type="match status" value="1"/>
</dbReference>
<accession>A0A6I3SQ85</accession>
<feature type="domain" description="TonB-dependent receptor-like beta-barrel" evidence="12">
    <location>
        <begin position="412"/>
        <end position="905"/>
    </location>
</feature>
<feature type="domain" description="TonB-dependent receptor plug" evidence="13">
    <location>
        <begin position="75"/>
        <end position="193"/>
    </location>
</feature>
<evidence type="ECO:0000256" key="6">
    <source>
        <dbReference type="ARBA" id="ARBA00023077"/>
    </source>
</evidence>
<evidence type="ECO:0000259" key="12">
    <source>
        <dbReference type="Pfam" id="PF00593"/>
    </source>
</evidence>
<evidence type="ECO:0000256" key="7">
    <source>
        <dbReference type="ARBA" id="ARBA00023136"/>
    </source>
</evidence>
<evidence type="ECO:0000256" key="4">
    <source>
        <dbReference type="ARBA" id="ARBA00022452"/>
    </source>
</evidence>
<comment type="subcellular location">
    <subcellularLocation>
        <location evidence="1 10">Cell outer membrane</location>
        <topology evidence="1 10">Multi-pass membrane protein</topology>
    </subcellularLocation>
</comment>
<dbReference type="GO" id="GO:0009279">
    <property type="term" value="C:cell outer membrane"/>
    <property type="evidence" value="ECO:0007669"/>
    <property type="project" value="UniProtKB-SubCell"/>
</dbReference>
<keyword evidence="9 10" id="KW-0998">Cell outer membrane</keyword>
<evidence type="ECO:0000313" key="14">
    <source>
        <dbReference type="EMBL" id="MTV51240.1"/>
    </source>
</evidence>
<dbReference type="InterPro" id="IPR037066">
    <property type="entry name" value="Plug_dom_sf"/>
</dbReference>
<proteinExistence type="inferred from homology"/>
<keyword evidence="7 10" id="KW-0472">Membrane</keyword>
<dbReference type="Pfam" id="PF00593">
    <property type="entry name" value="TonB_dep_Rec_b-barrel"/>
    <property type="match status" value="1"/>
</dbReference>
<dbReference type="Gene3D" id="2.40.170.20">
    <property type="entry name" value="TonB-dependent receptor, beta-barrel domain"/>
    <property type="match status" value="1"/>
</dbReference>
<dbReference type="PANTHER" id="PTHR47234:SF2">
    <property type="entry name" value="TONB-DEPENDENT RECEPTOR"/>
    <property type="match status" value="1"/>
</dbReference>
<dbReference type="InterPro" id="IPR012910">
    <property type="entry name" value="Plug_dom"/>
</dbReference>
<dbReference type="PANTHER" id="PTHR47234">
    <property type="match status" value="1"/>
</dbReference>
<evidence type="ECO:0000259" key="13">
    <source>
        <dbReference type="Pfam" id="PF07715"/>
    </source>
</evidence>
<keyword evidence="8 14" id="KW-0675">Receptor</keyword>
<dbReference type="InterPro" id="IPR036942">
    <property type="entry name" value="Beta-barrel_TonB_sf"/>
</dbReference>
<dbReference type="EMBL" id="WNKZ01000001">
    <property type="protein sequence ID" value="MTV51240.1"/>
    <property type="molecule type" value="Genomic_DNA"/>
</dbReference>
<evidence type="ECO:0000313" key="15">
    <source>
        <dbReference type="Proteomes" id="UP000430634"/>
    </source>
</evidence>
<evidence type="ECO:0000256" key="9">
    <source>
        <dbReference type="ARBA" id="ARBA00023237"/>
    </source>
</evidence>
<reference evidence="14 15" key="1">
    <citation type="submission" date="2019-11" db="EMBL/GenBank/DDBJ databases">
        <title>Type strains purchased from KCTC, JCM and DSMZ.</title>
        <authorList>
            <person name="Lu H."/>
        </authorList>
    </citation>
    <scope>NUCLEOTIDE SEQUENCE [LARGE SCALE GENOMIC DNA]</scope>
    <source>
        <strain evidence="14 15">KCTC 52429</strain>
    </source>
</reference>